<comment type="subcellular location">
    <subcellularLocation>
        <location evidence="1">Membrane</location>
        <topology evidence="1">Multi-pass membrane protein</topology>
    </subcellularLocation>
</comment>
<feature type="transmembrane region" description="Helical" evidence="9">
    <location>
        <begin position="1294"/>
        <end position="1315"/>
    </location>
</feature>
<feature type="compositionally biased region" description="Basic residues" evidence="8">
    <location>
        <begin position="1430"/>
        <end position="1442"/>
    </location>
</feature>
<keyword evidence="12" id="KW-1185">Reference proteome</keyword>
<keyword evidence="3 9" id="KW-0812">Transmembrane</keyword>
<evidence type="ECO:0000256" key="6">
    <source>
        <dbReference type="ARBA" id="ARBA00022989"/>
    </source>
</evidence>
<accession>A0A218YT57</accession>
<sequence>MADDADIEAGRRVPENAPGREGQGRETAATTSPPQANAGEDESPQALSQSTTSRSSHLSLRDVDRVEIQVRDLAVRVDLSPSALSIKSFLRRKRGRDGSDAPRVKQILHSVSAAMPAGTLTAILGGSGSGKTTMLNTMAERMAGGKVSFGGSTLFNGRAGVRSVRSAYVMQQDVLLPMLTVRETLRYSADLRLPPPTTEEERRKAVEDVILELGLKECADTRIGNHQHKGCSGGEKRRTSIGVQLLSNPSVMFVDEPTTGLDATSAFQLVRTLKTLARRGRTIVTTIHQPRSEIWGMFDGLVLLTRGSPVFAGTAGDCIPWFQKLGMELPPFVNPAEFLIDIAAIDTRSPEVEAASSDRVERLKAAWLEESQHRRAPEEEKQAATPQSPVPPRAPLARSPFIRQTRVLTARTMLITYRDPMGMLASLSEAILMGILTGWVFFGLGRDQSGIRSRQGALYNAAALQGYLILVFETYRLTVDVELFDREHSENVVDVVPFLLSRRLARFWGEDLPVPLAYSVTFYWMAGFRAEADTFLIFFSIIFVGQYIAVTYAAACVAAARDFATASLIANLGYTVQSMACGYFIQSKSIPVYVRWLKWTAYVFYAFGALCANEFVGQFYDCPLPGGESDPACAQYTGSFIMDSLGFPQDWVVRPVVVLVAFVFMFYLAAFVGFTVLRVEVSVAQARVSDLDLSAGKEMMAARSRAEARTVDIGLDRLALDLDRRTVLGRRLPTQTILHPVTATFQAGLLNIVMGPSGSGKTSLLSAMALRLHPRVGTHYTQSGEMTFNGSAPADSVVRSVCSYVCQDDDALLPSLTVRETLRFSAGLRLPSFMTTAEKTQRADDMLLKLGLKDCADNLIGSEKIKGISGGEKRRVSIAVQILTDPRVLLLDEPTSGLDAFTASSILDVLQALAQEGRTVILTIHQSRSDMFQKFGNVLLLARGGSPVYAGDGAGLLPHFDSLGYPCPTTTNPADFALDLITVDLQRSDREAATRRKVRSLISSWTAGDLASVTRPTSIATPAQLGSLIRQPTSFAAAFPILVHRAWINFRRQPDLLIARTTQVTGLAVILTLFFAPLHHDYAAVQTRLGFIQEFCAFNFVGMLQNVAVYPSEKKVFDRENDDGTYGVEAFLAQYLTLEVPFEILTSLIFAILVDLAAGLPRTPRLFFVCFFNCFCIVSCGESLGIMVTPPSFPVRGVEFNTLFPHTGFAISLTNVFLSISQFMSGVMSIDMPSFLQGVNYLSPLRYAIRNLAPYSLHGLSFTCHAPQRLPDGHCPIETGEQVLQLYKLDSDPLINLIALGACTVLYRLLAYVLLKGTKTHWGSTGFVKKMRRLVGGPSSRTVTDRDAAGPDHGLRFVVEVGGARHWSASGRVGIQETVVGGRVRSLLKTPPGRRSRLTCSPRMPRRRLRPAVSADALMHSHAGSEHIVRRSRGKFLQRRNARRDASMASTRGARTPGSSIFCTDPPGAEALHGIDREAAEREEQVRRLAGAVVRRQDVRPVGELAESTPGPLSLRALPTDLAPNETEDAEDASPREERLEHTLSCLGRRVREEAEGGMVSAKRPIQHRLLVSPRRSMADLVARGTRGKVKLQEGSVAAAIKASRMARLYLVRPDTNDVSRALPQPRCPPRERGGFLLIREDTTPHTQEAARR</sequence>
<dbReference type="InterPro" id="IPR003593">
    <property type="entry name" value="AAA+_ATPase"/>
</dbReference>
<keyword evidence="4" id="KW-0547">Nucleotide-binding</keyword>
<feature type="transmembrane region" description="Helical" evidence="9">
    <location>
        <begin position="535"/>
        <end position="560"/>
    </location>
</feature>
<dbReference type="OrthoDB" id="66620at2759"/>
<keyword evidence="2" id="KW-0813">Transport</keyword>
<feature type="domain" description="ABC transporter" evidence="10">
    <location>
        <begin position="84"/>
        <end position="331"/>
    </location>
</feature>
<dbReference type="InterPro" id="IPR027417">
    <property type="entry name" value="P-loop_NTPase"/>
</dbReference>
<feature type="transmembrane region" description="Helical" evidence="9">
    <location>
        <begin position="566"/>
        <end position="585"/>
    </location>
</feature>
<feature type="transmembrane region" description="Helical" evidence="9">
    <location>
        <begin position="1057"/>
        <end position="1078"/>
    </location>
</feature>
<dbReference type="InterPro" id="IPR003439">
    <property type="entry name" value="ABC_transporter-like_ATP-bd"/>
</dbReference>
<evidence type="ECO:0000256" key="9">
    <source>
        <dbReference type="SAM" id="Phobius"/>
    </source>
</evidence>
<dbReference type="Pfam" id="PF00005">
    <property type="entry name" value="ABC_tran"/>
    <property type="match status" value="2"/>
</dbReference>
<evidence type="ECO:0000259" key="10">
    <source>
        <dbReference type="PROSITE" id="PS50893"/>
    </source>
</evidence>
<feature type="transmembrane region" description="Helical" evidence="9">
    <location>
        <begin position="1166"/>
        <end position="1188"/>
    </location>
</feature>
<dbReference type="STRING" id="503106.A0A218YT57"/>
<evidence type="ECO:0000256" key="2">
    <source>
        <dbReference type="ARBA" id="ARBA00022448"/>
    </source>
</evidence>
<dbReference type="PANTHER" id="PTHR48041:SF119">
    <property type="entry name" value="ROA1P"/>
    <property type="match status" value="1"/>
</dbReference>
<comment type="caution">
    <text evidence="11">The sequence shown here is derived from an EMBL/GenBank/DDBJ whole genome shotgun (WGS) entry which is preliminary data.</text>
</comment>
<proteinExistence type="predicted"/>
<dbReference type="InterPro" id="IPR043926">
    <property type="entry name" value="ABCG_dom"/>
</dbReference>
<keyword evidence="7 9" id="KW-0472">Membrane</keyword>
<feature type="transmembrane region" description="Helical" evidence="9">
    <location>
        <begin position="597"/>
        <end position="616"/>
    </location>
</feature>
<evidence type="ECO:0000256" key="3">
    <source>
        <dbReference type="ARBA" id="ARBA00022692"/>
    </source>
</evidence>
<dbReference type="Proteomes" id="UP000242519">
    <property type="component" value="Unassembled WGS sequence"/>
</dbReference>
<dbReference type="SMART" id="SM00382">
    <property type="entry name" value="AAA"/>
    <property type="match status" value="2"/>
</dbReference>
<dbReference type="PROSITE" id="PS00211">
    <property type="entry name" value="ABC_TRANSPORTER_1"/>
    <property type="match status" value="1"/>
</dbReference>
<evidence type="ECO:0000313" key="11">
    <source>
        <dbReference type="EMBL" id="OWO97912.1"/>
    </source>
</evidence>
<dbReference type="Pfam" id="PF01061">
    <property type="entry name" value="ABC2_membrane"/>
    <property type="match status" value="2"/>
</dbReference>
<keyword evidence="5" id="KW-0067">ATP-binding</keyword>
<evidence type="ECO:0000256" key="4">
    <source>
        <dbReference type="ARBA" id="ARBA00022741"/>
    </source>
</evidence>
<dbReference type="InterPro" id="IPR050352">
    <property type="entry name" value="ABCG_transporters"/>
</dbReference>
<dbReference type="GO" id="GO:0016020">
    <property type="term" value="C:membrane"/>
    <property type="evidence" value="ECO:0007669"/>
    <property type="project" value="UniProtKB-SubCell"/>
</dbReference>
<protein>
    <submittedName>
        <fullName evidence="11">ABC transporter</fullName>
    </submittedName>
</protein>
<dbReference type="GO" id="GO:0140359">
    <property type="term" value="F:ABC-type transporter activity"/>
    <property type="evidence" value="ECO:0007669"/>
    <property type="project" value="InterPro"/>
</dbReference>
<dbReference type="SUPFAM" id="SSF52540">
    <property type="entry name" value="P-loop containing nucleoside triphosphate hydrolases"/>
    <property type="match status" value="2"/>
</dbReference>
<feature type="transmembrane region" description="Helical" evidence="9">
    <location>
        <begin position="1208"/>
        <end position="1227"/>
    </location>
</feature>
<dbReference type="InParanoid" id="A0A218YT57"/>
<dbReference type="FunCoup" id="A0A218YT57">
    <property type="interactions" value="48"/>
</dbReference>
<dbReference type="GO" id="GO:0005524">
    <property type="term" value="F:ATP binding"/>
    <property type="evidence" value="ECO:0007669"/>
    <property type="project" value="UniProtKB-KW"/>
</dbReference>
<feature type="region of interest" description="Disordered" evidence="8">
    <location>
        <begin position="1502"/>
        <end position="1539"/>
    </location>
</feature>
<dbReference type="Gene3D" id="3.40.50.300">
    <property type="entry name" value="P-loop containing nucleotide triphosphate hydrolases"/>
    <property type="match status" value="2"/>
</dbReference>
<feature type="transmembrane region" description="Helical" evidence="9">
    <location>
        <begin position="1132"/>
        <end position="1154"/>
    </location>
</feature>
<dbReference type="InterPro" id="IPR013525">
    <property type="entry name" value="ABC2_TM"/>
</dbReference>
<evidence type="ECO:0000313" key="12">
    <source>
        <dbReference type="Proteomes" id="UP000242519"/>
    </source>
</evidence>
<feature type="domain" description="ABC transporter" evidence="10">
    <location>
        <begin position="722"/>
        <end position="969"/>
    </location>
</feature>
<dbReference type="PROSITE" id="PS50893">
    <property type="entry name" value="ABC_TRANSPORTER_2"/>
    <property type="match status" value="2"/>
</dbReference>
<dbReference type="EMBL" id="MZNU01000417">
    <property type="protein sequence ID" value="OWO97912.1"/>
    <property type="molecule type" value="Genomic_DNA"/>
</dbReference>
<feature type="region of interest" description="Disordered" evidence="8">
    <location>
        <begin position="371"/>
        <end position="396"/>
    </location>
</feature>
<dbReference type="GO" id="GO:0016887">
    <property type="term" value="F:ATP hydrolysis activity"/>
    <property type="evidence" value="ECO:0007669"/>
    <property type="project" value="InterPro"/>
</dbReference>
<feature type="compositionally biased region" description="Low complexity" evidence="8">
    <location>
        <begin position="47"/>
        <end position="58"/>
    </location>
</feature>
<feature type="transmembrane region" description="Helical" evidence="9">
    <location>
        <begin position="421"/>
        <end position="445"/>
    </location>
</feature>
<reference evidence="11 12" key="1">
    <citation type="submission" date="2017-04" db="EMBL/GenBank/DDBJ databases">
        <title>Draft genome sequence of Marssonina coronaria NL1: causal agent of apple blotch.</title>
        <authorList>
            <person name="Cheng Q."/>
        </authorList>
    </citation>
    <scope>NUCLEOTIDE SEQUENCE [LARGE SCALE GENOMIC DNA]</scope>
    <source>
        <strain evidence="11 12">NL1</strain>
    </source>
</reference>
<gene>
    <name evidence="11" type="ORF">B2J93_4481</name>
</gene>
<feature type="compositionally biased region" description="Basic and acidic residues" evidence="8">
    <location>
        <begin position="371"/>
        <end position="382"/>
    </location>
</feature>
<evidence type="ECO:0000256" key="8">
    <source>
        <dbReference type="SAM" id="MobiDB-lite"/>
    </source>
</evidence>
<evidence type="ECO:0000256" key="7">
    <source>
        <dbReference type="ARBA" id="ARBA00023136"/>
    </source>
</evidence>
<feature type="region of interest" description="Disordered" evidence="8">
    <location>
        <begin position="1"/>
        <end position="59"/>
    </location>
</feature>
<name>A0A218YT57_9HELO</name>
<evidence type="ECO:0000256" key="5">
    <source>
        <dbReference type="ARBA" id="ARBA00022840"/>
    </source>
</evidence>
<dbReference type="FunFam" id="3.40.50.300:FF:001433">
    <property type="entry name" value="ABC transporter, putative"/>
    <property type="match status" value="1"/>
</dbReference>
<dbReference type="PANTHER" id="PTHR48041">
    <property type="entry name" value="ABC TRANSPORTER G FAMILY MEMBER 28"/>
    <property type="match status" value="1"/>
</dbReference>
<dbReference type="Pfam" id="PF19055">
    <property type="entry name" value="ABC2_membrane_7"/>
    <property type="match status" value="2"/>
</dbReference>
<feature type="region of interest" description="Disordered" evidence="8">
    <location>
        <begin position="1423"/>
        <end position="1462"/>
    </location>
</feature>
<dbReference type="InterPro" id="IPR017871">
    <property type="entry name" value="ABC_transporter-like_CS"/>
</dbReference>
<organism evidence="11 12">
    <name type="scientific">Diplocarpon coronariae</name>
    <dbReference type="NCBI Taxonomy" id="2795749"/>
    <lineage>
        <taxon>Eukaryota</taxon>
        <taxon>Fungi</taxon>
        <taxon>Dikarya</taxon>
        <taxon>Ascomycota</taxon>
        <taxon>Pezizomycotina</taxon>
        <taxon>Leotiomycetes</taxon>
        <taxon>Helotiales</taxon>
        <taxon>Drepanopezizaceae</taxon>
        <taxon>Diplocarpon</taxon>
    </lineage>
</organism>
<keyword evidence="6 9" id="KW-1133">Transmembrane helix</keyword>
<feature type="transmembrane region" description="Helical" evidence="9">
    <location>
        <begin position="652"/>
        <end position="677"/>
    </location>
</feature>
<evidence type="ECO:0000256" key="1">
    <source>
        <dbReference type="ARBA" id="ARBA00004141"/>
    </source>
</evidence>